<feature type="transmembrane region" description="Helical" evidence="1">
    <location>
        <begin position="134"/>
        <end position="155"/>
    </location>
</feature>
<feature type="transmembrane region" description="Helical" evidence="1">
    <location>
        <begin position="98"/>
        <end position="122"/>
    </location>
</feature>
<dbReference type="EMBL" id="ASPP01007056">
    <property type="protein sequence ID" value="ETO27772.1"/>
    <property type="molecule type" value="Genomic_DNA"/>
</dbReference>
<keyword evidence="1" id="KW-0812">Transmembrane</keyword>
<dbReference type="AlphaFoldDB" id="X6NQZ1"/>
<comment type="caution">
    <text evidence="2">The sequence shown here is derived from an EMBL/GenBank/DDBJ whole genome shotgun (WGS) entry which is preliminary data.</text>
</comment>
<protein>
    <submittedName>
        <fullName evidence="2">Uncharacterized protein</fullName>
    </submittedName>
</protein>
<accession>X6NQZ1</accession>
<keyword evidence="3" id="KW-1185">Reference proteome</keyword>
<feature type="transmembrane region" description="Helical" evidence="1">
    <location>
        <begin position="341"/>
        <end position="364"/>
    </location>
</feature>
<gene>
    <name evidence="2" type="ORF">RFI_09359</name>
</gene>
<evidence type="ECO:0000313" key="2">
    <source>
        <dbReference type="EMBL" id="ETO27772.1"/>
    </source>
</evidence>
<organism evidence="2 3">
    <name type="scientific">Reticulomyxa filosa</name>
    <dbReference type="NCBI Taxonomy" id="46433"/>
    <lineage>
        <taxon>Eukaryota</taxon>
        <taxon>Sar</taxon>
        <taxon>Rhizaria</taxon>
        <taxon>Retaria</taxon>
        <taxon>Foraminifera</taxon>
        <taxon>Monothalamids</taxon>
        <taxon>Reticulomyxidae</taxon>
        <taxon>Reticulomyxa</taxon>
    </lineage>
</organism>
<feature type="transmembrane region" description="Helical" evidence="1">
    <location>
        <begin position="370"/>
        <end position="389"/>
    </location>
</feature>
<evidence type="ECO:0000256" key="1">
    <source>
        <dbReference type="SAM" id="Phobius"/>
    </source>
</evidence>
<proteinExistence type="predicted"/>
<keyword evidence="1" id="KW-0472">Membrane</keyword>
<dbReference type="Proteomes" id="UP000023152">
    <property type="component" value="Unassembled WGS sequence"/>
</dbReference>
<name>X6NQZ1_RETFI</name>
<keyword evidence="1" id="KW-1133">Transmembrane helix</keyword>
<sequence length="404" mass="46665">MKNQHLVHFLFNTINHSLNIKRYLKYITVGKVAAKLIADLFQSTIFFKTGTTGKIKKLCSLKQASLKESTKKKNICVFTVVIQAKMVTLFDKNEAKTFFLVLLFFREVVIAPVLCYLLYNFWKYQKLDFIYRRRPLATIVLSACTIVEIGVYLFFHRQKKMVLPFCRYNLMFGNDPTGQKVYDWFSLSVLIHETMLIPRFWFLYYDWQLGKDLSKLAWKQQLYLGRLRVHELSKNNVASHFVSDHNSNNVSDAKTNTNTDTNTKLGIESTSEAEHEVEVEVGTPDSNKPFTTEAMPSLGSLSATTGISTYPSVNRRDSSGDDDSNTRWTLRYRRYLGNTKFVLIVLTLYFCVFFSIAAVLQFSAYYHDTGLLATSYSLFTSIIVLICGFKITKCHDVFEIQSYY</sequence>
<evidence type="ECO:0000313" key="3">
    <source>
        <dbReference type="Proteomes" id="UP000023152"/>
    </source>
</evidence>
<reference evidence="2 3" key="1">
    <citation type="journal article" date="2013" name="Curr. Biol.">
        <title>The Genome of the Foraminiferan Reticulomyxa filosa.</title>
        <authorList>
            <person name="Glockner G."/>
            <person name="Hulsmann N."/>
            <person name="Schleicher M."/>
            <person name="Noegel A.A."/>
            <person name="Eichinger L."/>
            <person name="Gallinger C."/>
            <person name="Pawlowski J."/>
            <person name="Sierra R."/>
            <person name="Euteneuer U."/>
            <person name="Pillet L."/>
            <person name="Moustafa A."/>
            <person name="Platzer M."/>
            <person name="Groth M."/>
            <person name="Szafranski K."/>
            <person name="Schliwa M."/>
        </authorList>
    </citation>
    <scope>NUCLEOTIDE SEQUENCE [LARGE SCALE GENOMIC DNA]</scope>
</reference>